<proteinExistence type="predicted"/>
<protein>
    <recommendedName>
        <fullName evidence="7">Sugar phosphate transporter domain-containing protein</fullName>
    </recommendedName>
</protein>
<dbReference type="InterPro" id="IPR050186">
    <property type="entry name" value="TPT_transporter"/>
</dbReference>
<keyword evidence="4 5" id="KW-0472">Membrane</keyword>
<evidence type="ECO:0000313" key="8">
    <source>
        <dbReference type="EMBL" id="KAL3772206.1"/>
    </source>
</evidence>
<evidence type="ECO:0000256" key="5">
    <source>
        <dbReference type="SAM" id="Phobius"/>
    </source>
</evidence>
<feature type="transmembrane region" description="Helical" evidence="5">
    <location>
        <begin position="403"/>
        <end position="423"/>
    </location>
</feature>
<evidence type="ECO:0000256" key="3">
    <source>
        <dbReference type="ARBA" id="ARBA00022989"/>
    </source>
</evidence>
<dbReference type="GO" id="GO:0016020">
    <property type="term" value="C:membrane"/>
    <property type="evidence" value="ECO:0007669"/>
    <property type="project" value="UniProtKB-SubCell"/>
</dbReference>
<feature type="transmembrane region" description="Helical" evidence="5">
    <location>
        <begin position="261"/>
        <end position="284"/>
    </location>
</feature>
<comment type="subcellular location">
    <subcellularLocation>
        <location evidence="1">Membrane</location>
        <topology evidence="1">Multi-pass membrane protein</topology>
    </subcellularLocation>
</comment>
<dbReference type="Proteomes" id="UP001530315">
    <property type="component" value="Unassembled WGS sequence"/>
</dbReference>
<feature type="transmembrane region" description="Helical" evidence="5">
    <location>
        <begin position="230"/>
        <end position="255"/>
    </location>
</feature>
<evidence type="ECO:0000256" key="2">
    <source>
        <dbReference type="ARBA" id="ARBA00022692"/>
    </source>
</evidence>
<keyword evidence="6" id="KW-0732">Signal</keyword>
<feature type="domain" description="Sugar phosphate transporter" evidence="7">
    <location>
        <begin position="123"/>
        <end position="417"/>
    </location>
</feature>
<keyword evidence="2 5" id="KW-0812">Transmembrane</keyword>
<evidence type="ECO:0000256" key="6">
    <source>
        <dbReference type="SAM" id="SignalP"/>
    </source>
</evidence>
<evidence type="ECO:0000256" key="1">
    <source>
        <dbReference type="ARBA" id="ARBA00004141"/>
    </source>
</evidence>
<dbReference type="PANTHER" id="PTHR11132">
    <property type="entry name" value="SOLUTE CARRIER FAMILY 35"/>
    <property type="match status" value="1"/>
</dbReference>
<name>A0ABD3ND12_9STRA</name>
<accession>A0ABD3ND12</accession>
<dbReference type="InterPro" id="IPR004853">
    <property type="entry name" value="Sugar_P_trans_dom"/>
</dbReference>
<feature type="signal peptide" evidence="6">
    <location>
        <begin position="1"/>
        <end position="16"/>
    </location>
</feature>
<feature type="transmembrane region" description="Helical" evidence="5">
    <location>
        <begin position="304"/>
        <end position="328"/>
    </location>
</feature>
<reference evidence="8 9" key="1">
    <citation type="submission" date="2024-10" db="EMBL/GenBank/DDBJ databases">
        <title>Updated reference genomes for cyclostephanoid diatoms.</title>
        <authorList>
            <person name="Roberts W.R."/>
            <person name="Alverson A.J."/>
        </authorList>
    </citation>
    <scope>NUCLEOTIDE SEQUENCE [LARGE SCALE GENOMIC DNA]</scope>
    <source>
        <strain evidence="8 9">AJA276-08</strain>
    </source>
</reference>
<gene>
    <name evidence="8" type="ORF">ACHAW5_009353</name>
</gene>
<dbReference type="EMBL" id="JALLAZ020001584">
    <property type="protein sequence ID" value="KAL3772206.1"/>
    <property type="molecule type" value="Genomic_DNA"/>
</dbReference>
<feature type="chain" id="PRO_5044879558" description="Sugar phosphate transporter domain-containing protein" evidence="6">
    <location>
        <begin position="17"/>
        <end position="425"/>
    </location>
</feature>
<feature type="transmembrane region" description="Helical" evidence="5">
    <location>
        <begin position="348"/>
        <end position="368"/>
    </location>
</feature>
<sequence length="425" mass="44336">MKKFALLALFATSASAFAFTPRAATTAVGGSTQKLSGAVPPSSKTFAKFVVSRKLSPREGGMSIAGSSIASSRRIELAIVYPLLLYRRRTTSATSQSTSLALSSTGGAAAAADSGSSLKETLEVASYFALWYLFNIGYNIYNKQALNALAFPWTIATIQMATGILYFAPLWLLGLRKAPKLSLDELRTLVPIALCHTGVHVGAVIALGAGAVSFAHIVKASEPVVTCGANALLLGEVLPMKVYATLLPIIGGVAIASMKELSFTVLALASAMLSNVSSSLRGVLSKKTMSGKKIGENLDAQNLYAVLTAMSTIILIPMMLAVEGTGFFPAFRAAVEGGSFTNKSLSTLLLLGGATYYLYNEVAFLALGKVNPVTHAVGNTIKRVVIIVASVVAFKTPMSTGSIIGSSIAILGTLLYSLAMNSVKK</sequence>
<keyword evidence="3 5" id="KW-1133">Transmembrane helix</keyword>
<comment type="caution">
    <text evidence="8">The sequence shown here is derived from an EMBL/GenBank/DDBJ whole genome shotgun (WGS) entry which is preliminary data.</text>
</comment>
<feature type="transmembrane region" description="Helical" evidence="5">
    <location>
        <begin position="188"/>
        <end position="218"/>
    </location>
</feature>
<dbReference type="Pfam" id="PF03151">
    <property type="entry name" value="TPT"/>
    <property type="match status" value="1"/>
</dbReference>
<keyword evidence="9" id="KW-1185">Reference proteome</keyword>
<feature type="transmembrane region" description="Helical" evidence="5">
    <location>
        <begin position="148"/>
        <end position="168"/>
    </location>
</feature>
<dbReference type="AlphaFoldDB" id="A0ABD3ND12"/>
<evidence type="ECO:0000259" key="7">
    <source>
        <dbReference type="Pfam" id="PF03151"/>
    </source>
</evidence>
<evidence type="ECO:0000256" key="4">
    <source>
        <dbReference type="ARBA" id="ARBA00023136"/>
    </source>
</evidence>
<organism evidence="8 9">
    <name type="scientific">Stephanodiscus triporus</name>
    <dbReference type="NCBI Taxonomy" id="2934178"/>
    <lineage>
        <taxon>Eukaryota</taxon>
        <taxon>Sar</taxon>
        <taxon>Stramenopiles</taxon>
        <taxon>Ochrophyta</taxon>
        <taxon>Bacillariophyta</taxon>
        <taxon>Coscinodiscophyceae</taxon>
        <taxon>Thalassiosirophycidae</taxon>
        <taxon>Stephanodiscales</taxon>
        <taxon>Stephanodiscaceae</taxon>
        <taxon>Stephanodiscus</taxon>
    </lineage>
</organism>
<evidence type="ECO:0000313" key="9">
    <source>
        <dbReference type="Proteomes" id="UP001530315"/>
    </source>
</evidence>